<evidence type="ECO:0000313" key="3">
    <source>
        <dbReference type="Proteomes" id="UP000823674"/>
    </source>
</evidence>
<accession>A0ABQ7NGC7</accession>
<feature type="compositionally biased region" description="Basic residues" evidence="1">
    <location>
        <begin position="414"/>
        <end position="424"/>
    </location>
</feature>
<feature type="region of interest" description="Disordered" evidence="1">
    <location>
        <begin position="361"/>
        <end position="431"/>
    </location>
</feature>
<evidence type="ECO:0000256" key="1">
    <source>
        <dbReference type="SAM" id="MobiDB-lite"/>
    </source>
</evidence>
<reference evidence="2 3" key="1">
    <citation type="submission" date="2021-03" db="EMBL/GenBank/DDBJ databases">
        <authorList>
            <person name="King G.J."/>
            <person name="Bancroft I."/>
            <person name="Baten A."/>
            <person name="Bloomfield J."/>
            <person name="Borpatragohain P."/>
            <person name="He Z."/>
            <person name="Irish N."/>
            <person name="Irwin J."/>
            <person name="Liu K."/>
            <person name="Mauleon R.P."/>
            <person name="Moore J."/>
            <person name="Morris R."/>
            <person name="Ostergaard L."/>
            <person name="Wang B."/>
            <person name="Wells R."/>
        </authorList>
    </citation>
    <scope>NUCLEOTIDE SEQUENCE [LARGE SCALE GENOMIC DNA]</scope>
    <source>
        <strain evidence="2">R-o-18</strain>
        <tissue evidence="2">Leaf</tissue>
    </source>
</reference>
<dbReference type="Proteomes" id="UP000823674">
    <property type="component" value="Chromosome A02"/>
</dbReference>
<sequence length="464" mass="53118">MEYGLLFKTSHHPRTLGPTQLKRTIPPFFLLLPVKSPALVGPPPSSSGSDRLCSVLRPLPAKTRRDSILPAPLFLPCHFYPMLWPRISAVFERYGRRVSFLSTLSREVRETGSEIYDTTRPPPPHAVAHGEERETRSGERERREGVAASREREERRGEERERGERRRGRERRSRRLGLPVSGNSLQGFASRFLMREKEVEACFYRGRGKGDPRVPHRPKRHGRACGRKPLSLLVHSTCVFLRARDALTSHHPRTLGPTQLKRTIPPLFLLLPVKLPALVGPPPSSSGSDRLCSVLRPLPAKTRRDSILPAPLFLPCHFYPMLWPRISAVFERYGRRVSFLSTLSRIIYPILLGTSEVRETGSEIYDTTRPPPPHAVAHGEERETRPGERERREGVAARREREERHGEERERGERRRGRERRSRRLGLPLSGNSLQGFASRFPMREKEVEACFYRGRGKGDPRVF</sequence>
<feature type="compositionally biased region" description="Basic and acidic residues" evidence="1">
    <location>
        <begin position="377"/>
        <end position="413"/>
    </location>
</feature>
<dbReference type="EMBL" id="JADBGQ010000002">
    <property type="protein sequence ID" value="KAG5409909.1"/>
    <property type="molecule type" value="Genomic_DNA"/>
</dbReference>
<feature type="compositionally biased region" description="Basic and acidic residues" evidence="1">
    <location>
        <begin position="128"/>
        <end position="164"/>
    </location>
</feature>
<gene>
    <name evidence="2" type="primary">A02g503800.1_BraROA</name>
    <name evidence="2" type="ORF">IGI04_006228</name>
</gene>
<comment type="caution">
    <text evidence="2">The sequence shown here is derived from an EMBL/GenBank/DDBJ whole genome shotgun (WGS) entry which is preliminary data.</text>
</comment>
<keyword evidence="3" id="KW-1185">Reference proteome</keyword>
<name>A0ABQ7NGC7_BRACM</name>
<organism evidence="2 3">
    <name type="scientific">Brassica rapa subsp. trilocularis</name>
    <dbReference type="NCBI Taxonomy" id="1813537"/>
    <lineage>
        <taxon>Eukaryota</taxon>
        <taxon>Viridiplantae</taxon>
        <taxon>Streptophyta</taxon>
        <taxon>Embryophyta</taxon>
        <taxon>Tracheophyta</taxon>
        <taxon>Spermatophyta</taxon>
        <taxon>Magnoliopsida</taxon>
        <taxon>eudicotyledons</taxon>
        <taxon>Gunneridae</taxon>
        <taxon>Pentapetalae</taxon>
        <taxon>rosids</taxon>
        <taxon>malvids</taxon>
        <taxon>Brassicales</taxon>
        <taxon>Brassicaceae</taxon>
        <taxon>Brassiceae</taxon>
        <taxon>Brassica</taxon>
    </lineage>
</organism>
<protein>
    <submittedName>
        <fullName evidence="2">Uncharacterized protein</fullName>
    </submittedName>
</protein>
<evidence type="ECO:0000313" key="2">
    <source>
        <dbReference type="EMBL" id="KAG5409909.1"/>
    </source>
</evidence>
<feature type="region of interest" description="Disordered" evidence="1">
    <location>
        <begin position="111"/>
        <end position="178"/>
    </location>
</feature>
<proteinExistence type="predicted"/>
<feature type="compositionally biased region" description="Basic residues" evidence="1">
    <location>
        <begin position="165"/>
        <end position="175"/>
    </location>
</feature>